<evidence type="ECO:0000256" key="1">
    <source>
        <dbReference type="ARBA" id="ARBA00022737"/>
    </source>
</evidence>
<protein>
    <submittedName>
        <fullName evidence="3">Uncharacterized protein</fullName>
    </submittedName>
</protein>
<reference evidence="3 4" key="1">
    <citation type="journal article" date="2021" name="BMC Genomics">
        <title>Datura genome reveals duplications of psychoactive alkaloid biosynthetic genes and high mutation rate following tissue culture.</title>
        <authorList>
            <person name="Rajewski A."/>
            <person name="Carter-House D."/>
            <person name="Stajich J."/>
            <person name="Litt A."/>
        </authorList>
    </citation>
    <scope>NUCLEOTIDE SEQUENCE [LARGE SCALE GENOMIC DNA]</scope>
    <source>
        <strain evidence="3">AR-01</strain>
    </source>
</reference>
<name>A0ABS8STH3_DATST</name>
<dbReference type="PANTHER" id="PTHR16263">
    <property type="entry name" value="TETRATRICOPEPTIDE REPEAT PROTEIN 38"/>
    <property type="match status" value="1"/>
</dbReference>
<dbReference type="InterPro" id="IPR033891">
    <property type="entry name" value="TTC38"/>
</dbReference>
<proteinExistence type="predicted"/>
<dbReference type="Proteomes" id="UP000823775">
    <property type="component" value="Unassembled WGS sequence"/>
</dbReference>
<accession>A0ABS8STH3</accession>
<keyword evidence="2" id="KW-0802">TPR repeat</keyword>
<evidence type="ECO:0000313" key="3">
    <source>
        <dbReference type="EMBL" id="MCD7462329.1"/>
    </source>
</evidence>
<dbReference type="EMBL" id="JACEIK010000794">
    <property type="protein sequence ID" value="MCD7462329.1"/>
    <property type="molecule type" value="Genomic_DNA"/>
</dbReference>
<dbReference type="PANTHER" id="PTHR16263:SF4">
    <property type="entry name" value="TETRATRICOPEPTIDE REPEAT PROTEIN 38"/>
    <property type="match status" value="1"/>
</dbReference>
<comment type="caution">
    <text evidence="3">The sequence shown here is derived from an EMBL/GenBank/DDBJ whole genome shotgun (WGS) entry which is preliminary data.</text>
</comment>
<keyword evidence="4" id="KW-1185">Reference proteome</keyword>
<organism evidence="3 4">
    <name type="scientific">Datura stramonium</name>
    <name type="common">Jimsonweed</name>
    <name type="synonym">Common thornapple</name>
    <dbReference type="NCBI Taxonomy" id="4076"/>
    <lineage>
        <taxon>Eukaryota</taxon>
        <taxon>Viridiplantae</taxon>
        <taxon>Streptophyta</taxon>
        <taxon>Embryophyta</taxon>
        <taxon>Tracheophyta</taxon>
        <taxon>Spermatophyta</taxon>
        <taxon>Magnoliopsida</taxon>
        <taxon>eudicotyledons</taxon>
        <taxon>Gunneridae</taxon>
        <taxon>Pentapetalae</taxon>
        <taxon>asterids</taxon>
        <taxon>lamiids</taxon>
        <taxon>Solanales</taxon>
        <taxon>Solanaceae</taxon>
        <taxon>Solanoideae</taxon>
        <taxon>Datureae</taxon>
        <taxon>Datura</taxon>
    </lineage>
</organism>
<keyword evidence="1" id="KW-0677">Repeat</keyword>
<gene>
    <name evidence="3" type="ORF">HAX54_048272</name>
</gene>
<evidence type="ECO:0000256" key="2">
    <source>
        <dbReference type="ARBA" id="ARBA00022803"/>
    </source>
</evidence>
<evidence type="ECO:0000313" key="4">
    <source>
        <dbReference type="Proteomes" id="UP000823775"/>
    </source>
</evidence>
<sequence>MQRAVLLAEALFEYGKGENERVLELLGQTFDAIDYKIIRRQANSSVFNEVWITMLLNSGQATKAIQAIEKQLKKRGRDPFLWRLLKEKNDFVEKALAPAGECLCKCPSNQTSSIRNSLNTEQLLHPQVSSCGQSDLWSFQVPHRKTDEVILNGAYGVINDREDLLLNLPLFLLKEKIKGGEYRTCDGKHKNGFLGWEELNPQTPLLALGSTAGKIRILFFILARTHFKKSSSKNVTLASFIRVNGVSIHIHVAAKWVLDELTLPWTVTASCWRWTEPRASRGKTNQRPEMVNQKVKWIYWAKNSS</sequence>